<proteinExistence type="predicted"/>
<dbReference type="EMBL" id="JACATE010000013">
    <property type="protein sequence ID" value="NWJ29098.1"/>
    <property type="molecule type" value="Genomic_DNA"/>
</dbReference>
<dbReference type="AlphaFoldDB" id="A0A7K4MIV2"/>
<comment type="caution">
    <text evidence="1">The sequence shown here is derived from an EMBL/GenBank/DDBJ whole genome shotgun (WGS) entry which is preliminary data.</text>
</comment>
<protein>
    <submittedName>
        <fullName evidence="1">Uncharacterized protein</fullName>
    </submittedName>
</protein>
<evidence type="ECO:0000313" key="2">
    <source>
        <dbReference type="Proteomes" id="UP000563820"/>
    </source>
</evidence>
<organism evidence="1 2">
    <name type="scientific">Marine Group I thaumarchaeote</name>
    <dbReference type="NCBI Taxonomy" id="2511932"/>
    <lineage>
        <taxon>Archaea</taxon>
        <taxon>Nitrososphaerota</taxon>
        <taxon>Marine Group I</taxon>
    </lineage>
</organism>
<reference evidence="1 2" key="1">
    <citation type="journal article" date="2019" name="Environ. Microbiol.">
        <title>Genomics insights into ecotype formation of ammonia-oxidizing archaea in the deep ocean.</title>
        <authorList>
            <person name="Wang Y."/>
            <person name="Huang J.M."/>
            <person name="Cui G.J."/>
            <person name="Nunoura T."/>
            <person name="Takaki Y."/>
            <person name="Li W.L."/>
            <person name="Li J."/>
            <person name="Gao Z.M."/>
            <person name="Takai K."/>
            <person name="Zhang A.Q."/>
            <person name="Stepanauskas R."/>
        </authorList>
    </citation>
    <scope>NUCLEOTIDE SEQUENCE [LARGE SCALE GENOMIC DNA]</scope>
    <source>
        <strain evidence="1 2">T1L11</strain>
    </source>
</reference>
<evidence type="ECO:0000313" key="1">
    <source>
        <dbReference type="EMBL" id="NWJ29098.1"/>
    </source>
</evidence>
<accession>A0A7K4MIV2</accession>
<name>A0A7K4MIV2_9ARCH</name>
<dbReference type="Proteomes" id="UP000563820">
    <property type="component" value="Unassembled WGS sequence"/>
</dbReference>
<sequence>MGSTICVSVYSVLEFNTFHVTALSNSIGEFLSFYKVVQSNPDKYAKENLGIDNQTVTTIAFQDRFGRADSNDDLNVFLQISHTDDVVNSMRGVQLGGDGISVIVNGVDQGKIVQTSEIQMN</sequence>
<gene>
    <name evidence="1" type="ORF">HX848_06940</name>
</gene>